<reference evidence="1" key="1">
    <citation type="submission" date="2022-10" db="EMBL/GenBank/DDBJ databases">
        <title>Complete Genome of Trichothecium roseum strain YXFP-22015, a Plant Pathogen Isolated from Citrus.</title>
        <authorList>
            <person name="Wang Y."/>
            <person name="Zhu L."/>
        </authorList>
    </citation>
    <scope>NUCLEOTIDE SEQUENCE</scope>
    <source>
        <strain evidence="1">YXFP-22015</strain>
    </source>
</reference>
<name>A0ACC0VBI8_9HYPO</name>
<evidence type="ECO:0000313" key="2">
    <source>
        <dbReference type="Proteomes" id="UP001163324"/>
    </source>
</evidence>
<organism evidence="1 2">
    <name type="scientific">Trichothecium roseum</name>
    <dbReference type="NCBI Taxonomy" id="47278"/>
    <lineage>
        <taxon>Eukaryota</taxon>
        <taxon>Fungi</taxon>
        <taxon>Dikarya</taxon>
        <taxon>Ascomycota</taxon>
        <taxon>Pezizomycotina</taxon>
        <taxon>Sordariomycetes</taxon>
        <taxon>Hypocreomycetidae</taxon>
        <taxon>Hypocreales</taxon>
        <taxon>Hypocreales incertae sedis</taxon>
        <taxon>Trichothecium</taxon>
    </lineage>
</organism>
<proteinExistence type="predicted"/>
<keyword evidence="2" id="KW-1185">Reference proteome</keyword>
<accession>A0ACC0VBI8</accession>
<comment type="caution">
    <text evidence="1">The sequence shown here is derived from an EMBL/GenBank/DDBJ whole genome shotgun (WGS) entry which is preliminary data.</text>
</comment>
<evidence type="ECO:0000313" key="1">
    <source>
        <dbReference type="EMBL" id="KAI9903569.1"/>
    </source>
</evidence>
<dbReference type="EMBL" id="CM047940">
    <property type="protein sequence ID" value="KAI9903569.1"/>
    <property type="molecule type" value="Genomic_DNA"/>
</dbReference>
<gene>
    <name evidence="1" type="ORF">N3K66_000098</name>
</gene>
<protein>
    <submittedName>
        <fullName evidence="1">Uncharacterized protein</fullName>
    </submittedName>
</protein>
<sequence>MAMHESASVLSWTTSMCFLGGMWLVYVVGLLVQRLWFSPLAHFPGPRLAALTQCYEFYYDFVLGGQYNQKIQELHEIYGPVVRINPWEVHVADRDFYAKLHASSGPVIRPRRSASFWEKQFGTHDNNTITTVDDEPQTLRQGALNPFFSTQSVHEQQSVIEERVDALLHALIKYAKKYHGKPLNVLHPLSAFTNDVMNKYAFARSDHLLEREDFGAEVADRMLKGTQSGLLGRHTGCVSGSSRRIASEFRGSEKQRLLLDDRYSTVFHEILSPRETPFHDMDPDFLAREGEALLQGGTLLPAWAMSLAVLHLLHKPSTLAKLRDELCTAMPDPNDAISLARLEDLPYLSAVIQESLRLSLGSSGRLAQVAPHNDTLTCRDSVTGKAWEVPGGVLVSTTPYGSLMDSDIFRDAESFQPERWLEGGDCLDHHLVSGRSGLQACVGMALANAEMHLSLAKLFRRWGGHGDRRPGDVGFFNVLDLQVRDCEMATEDYSLPRVPNKRSKALQVVLEAC</sequence>
<dbReference type="Proteomes" id="UP001163324">
    <property type="component" value="Chromosome 1"/>
</dbReference>